<feature type="domain" description="DhaK" evidence="1">
    <location>
        <begin position="7"/>
        <end position="331"/>
    </location>
</feature>
<dbReference type="GO" id="GO:0019563">
    <property type="term" value="P:glycerol catabolic process"/>
    <property type="evidence" value="ECO:0007669"/>
    <property type="project" value="TreeGrafter"/>
</dbReference>
<dbReference type="PANTHER" id="PTHR28629">
    <property type="entry name" value="TRIOKINASE/FMN CYCLASE"/>
    <property type="match status" value="1"/>
</dbReference>
<dbReference type="RefSeq" id="WP_133615231.1">
    <property type="nucleotide sequence ID" value="NZ_SNYW01000014.1"/>
</dbReference>
<proteinExistence type="predicted"/>
<dbReference type="InterPro" id="IPR050861">
    <property type="entry name" value="Dihydroxyacetone_Kinase"/>
</dbReference>
<dbReference type="NCBIfam" id="TIGR02363">
    <property type="entry name" value="dhaK1"/>
    <property type="match status" value="1"/>
</dbReference>
<dbReference type="InterPro" id="IPR004006">
    <property type="entry name" value="DhaK_dom"/>
</dbReference>
<comment type="caution">
    <text evidence="2">The sequence shown here is derived from an EMBL/GenBank/DDBJ whole genome shotgun (WGS) entry which is preliminary data.</text>
</comment>
<dbReference type="Gene3D" id="3.30.1180.20">
    <property type="entry name" value="Dihydroxyacetone kinase, domain 2"/>
    <property type="match status" value="1"/>
</dbReference>
<gene>
    <name evidence="2" type="ORF">A8950_3808</name>
</gene>
<protein>
    <submittedName>
        <fullName evidence="2">Dihydroxyacetone kinase DhaK subunit</fullName>
    </submittedName>
</protein>
<keyword evidence="2" id="KW-0418">Kinase</keyword>
<dbReference type="EMBL" id="SNYW01000014">
    <property type="protein sequence ID" value="TDQ77653.1"/>
    <property type="molecule type" value="Genomic_DNA"/>
</dbReference>
<evidence type="ECO:0000259" key="1">
    <source>
        <dbReference type="PROSITE" id="PS51481"/>
    </source>
</evidence>
<accession>A0A4R6WD93</accession>
<dbReference type="Proteomes" id="UP000295783">
    <property type="component" value="Unassembled WGS sequence"/>
</dbReference>
<dbReference type="GO" id="GO:0005829">
    <property type="term" value="C:cytosol"/>
    <property type="evidence" value="ECO:0007669"/>
    <property type="project" value="TreeGrafter"/>
</dbReference>
<evidence type="ECO:0000313" key="2">
    <source>
        <dbReference type="EMBL" id="TDQ77653.1"/>
    </source>
</evidence>
<dbReference type="PANTHER" id="PTHR28629:SF4">
    <property type="entry name" value="TRIOKINASE_FMN CYCLASE"/>
    <property type="match status" value="1"/>
</dbReference>
<dbReference type="PROSITE" id="PS51481">
    <property type="entry name" value="DHAK"/>
    <property type="match status" value="1"/>
</dbReference>
<name>A0A4R6WD93_9PROT</name>
<dbReference type="SUPFAM" id="SSF82549">
    <property type="entry name" value="DAK1/DegV-like"/>
    <property type="match status" value="1"/>
</dbReference>
<organism evidence="2 3">
    <name type="scientific">Dongia mobilis</name>
    <dbReference type="NCBI Taxonomy" id="578943"/>
    <lineage>
        <taxon>Bacteria</taxon>
        <taxon>Pseudomonadati</taxon>
        <taxon>Pseudomonadota</taxon>
        <taxon>Alphaproteobacteria</taxon>
        <taxon>Rhodospirillales</taxon>
        <taxon>Dongiaceae</taxon>
        <taxon>Dongia</taxon>
    </lineage>
</organism>
<reference evidence="2 3" key="1">
    <citation type="submission" date="2019-03" db="EMBL/GenBank/DDBJ databases">
        <title>Genomic Encyclopedia of Type Strains, Phase III (KMG-III): the genomes of soil and plant-associated and newly described type strains.</title>
        <authorList>
            <person name="Whitman W."/>
        </authorList>
    </citation>
    <scope>NUCLEOTIDE SEQUENCE [LARGE SCALE GENOMIC DNA]</scope>
    <source>
        <strain evidence="2 3">CGMCC 1.7660</strain>
    </source>
</reference>
<dbReference type="Gene3D" id="3.40.50.10440">
    <property type="entry name" value="Dihydroxyacetone kinase, domain 1"/>
    <property type="match status" value="1"/>
</dbReference>
<dbReference type="FunFam" id="3.40.50.10440:FF:000001">
    <property type="entry name" value="Dihydroxyacetone kinase, DhaK subunit"/>
    <property type="match status" value="1"/>
</dbReference>
<dbReference type="Pfam" id="PF02733">
    <property type="entry name" value="Dak1"/>
    <property type="match status" value="1"/>
</dbReference>
<sequence length="333" mass="34709">MKKLINAVENVLSESLDGFAAAHADIVTLGDERKFVQRRSLKKGKVALVSGGGSGHEPLHAGFVGHGMLDAACPGQVFTSPTPDQMVAAAQAVDTGGGVLFIVKNYEGDVMNFAMGAEMAADMGVAKVATVITDDDVAVEKSTYSIGRRGVAGTMIVERLVGAAAEQGRDLAALESYGKDVNARTRSMGVALTSCTVPAAGKPTFTLGEDEMEMGVGIHGEPGRRRVKLAEADAIAAEMMGAILDDLAPKAGQQVLLLVNGFGGTPAMELYLMCNAARRILAGRKLLAARCLVGSYVTSLEMAGCSLTVSLVEDADLALWDQPVHTAALRWGM</sequence>
<dbReference type="InterPro" id="IPR012736">
    <property type="entry name" value="DhaK_1"/>
</dbReference>
<dbReference type="AlphaFoldDB" id="A0A4R6WD93"/>
<keyword evidence="3" id="KW-1185">Reference proteome</keyword>
<dbReference type="OrthoDB" id="9806345at2"/>
<keyword evidence="2" id="KW-0808">Transferase</keyword>
<evidence type="ECO:0000313" key="3">
    <source>
        <dbReference type="Proteomes" id="UP000295783"/>
    </source>
</evidence>
<dbReference type="GO" id="GO:0004371">
    <property type="term" value="F:glycerone kinase activity"/>
    <property type="evidence" value="ECO:0007669"/>
    <property type="project" value="InterPro"/>
</dbReference>